<reference evidence="10" key="1">
    <citation type="submission" date="2016-10" db="EMBL/GenBank/DDBJ databases">
        <authorList>
            <person name="Varghese N."/>
            <person name="Submissions S."/>
        </authorList>
    </citation>
    <scope>NUCLEOTIDE SEQUENCE [LARGE SCALE GENOMIC DNA]</scope>
    <source>
        <strain evidence="10">DSM 22329</strain>
    </source>
</reference>
<dbReference type="AlphaFoldDB" id="A0A1H0SI41"/>
<dbReference type="Gene3D" id="6.10.250.660">
    <property type="match status" value="1"/>
</dbReference>
<evidence type="ECO:0000256" key="1">
    <source>
        <dbReference type="ARBA" id="ARBA00004496"/>
    </source>
</evidence>
<keyword evidence="4" id="KW-0132">Cell division</keyword>
<protein>
    <recommendedName>
        <fullName evidence="2">Cell wall synthesis protein Wag31</fullName>
    </recommendedName>
    <alternativeName>
        <fullName evidence="7">Antigen 84</fullName>
    </alternativeName>
</protein>
<evidence type="ECO:0000256" key="4">
    <source>
        <dbReference type="ARBA" id="ARBA00022618"/>
    </source>
</evidence>
<dbReference type="NCBIfam" id="TIGR03544">
    <property type="entry name" value="DivI1A_domain"/>
    <property type="match status" value="1"/>
</dbReference>
<dbReference type="OrthoDB" id="9815492at2"/>
<evidence type="ECO:0000256" key="5">
    <source>
        <dbReference type="ARBA" id="ARBA00023054"/>
    </source>
</evidence>
<dbReference type="Proteomes" id="UP000199077">
    <property type="component" value="Chromosome I"/>
</dbReference>
<dbReference type="GO" id="GO:0051301">
    <property type="term" value="P:cell division"/>
    <property type="evidence" value="ECO:0007669"/>
    <property type="project" value="UniProtKB-KW"/>
</dbReference>
<evidence type="ECO:0000313" key="9">
    <source>
        <dbReference type="EMBL" id="SDP41380.1"/>
    </source>
</evidence>
<dbReference type="EMBL" id="LT629711">
    <property type="protein sequence ID" value="SDP41380.1"/>
    <property type="molecule type" value="Genomic_DNA"/>
</dbReference>
<feature type="region of interest" description="Disordered" evidence="8">
    <location>
        <begin position="41"/>
        <end position="74"/>
    </location>
</feature>
<dbReference type="Pfam" id="PF05103">
    <property type="entry name" value="DivIVA"/>
    <property type="match status" value="1"/>
</dbReference>
<sequence>MLTSKDVTRQSFTTTTMRRGYDEREVDDFLDRVIDTLRYYEQGGRPGPQEPDAPHDSAGLAQRASRWLRGDPEP</sequence>
<dbReference type="GO" id="GO:0005737">
    <property type="term" value="C:cytoplasm"/>
    <property type="evidence" value="ECO:0007669"/>
    <property type="project" value="UniProtKB-SubCell"/>
</dbReference>
<comment type="subcellular location">
    <subcellularLocation>
        <location evidence="1">Cytoplasm</location>
    </subcellularLocation>
</comment>
<keyword evidence="5" id="KW-0175">Coiled coil</keyword>
<dbReference type="RefSeq" id="WP_091785625.1">
    <property type="nucleotide sequence ID" value="NZ_LT629711.1"/>
</dbReference>
<keyword evidence="6" id="KW-0131">Cell cycle</keyword>
<feature type="compositionally biased region" description="Polar residues" evidence="8">
    <location>
        <begin position="1"/>
        <end position="17"/>
    </location>
</feature>
<dbReference type="STRING" id="443156.SAMN04489867_2371"/>
<feature type="region of interest" description="Disordered" evidence="8">
    <location>
        <begin position="1"/>
        <end position="21"/>
    </location>
</feature>
<evidence type="ECO:0000256" key="2">
    <source>
        <dbReference type="ARBA" id="ARBA00018787"/>
    </source>
</evidence>
<gene>
    <name evidence="9" type="ORF">SAMN04489867_2371</name>
</gene>
<accession>A0A1H0SI41</accession>
<proteinExistence type="predicted"/>
<evidence type="ECO:0000256" key="7">
    <source>
        <dbReference type="ARBA" id="ARBA00031737"/>
    </source>
</evidence>
<name>A0A1H0SI41_9MICO</name>
<keyword evidence="10" id="KW-1185">Reference proteome</keyword>
<evidence type="ECO:0000256" key="3">
    <source>
        <dbReference type="ARBA" id="ARBA00022490"/>
    </source>
</evidence>
<keyword evidence="3" id="KW-0963">Cytoplasm</keyword>
<evidence type="ECO:0000256" key="6">
    <source>
        <dbReference type="ARBA" id="ARBA00023306"/>
    </source>
</evidence>
<evidence type="ECO:0000256" key="8">
    <source>
        <dbReference type="SAM" id="MobiDB-lite"/>
    </source>
</evidence>
<dbReference type="InterPro" id="IPR007793">
    <property type="entry name" value="DivIVA_fam"/>
</dbReference>
<organism evidence="9 10">
    <name type="scientific">Pedococcus dokdonensis</name>
    <dbReference type="NCBI Taxonomy" id="443156"/>
    <lineage>
        <taxon>Bacteria</taxon>
        <taxon>Bacillati</taxon>
        <taxon>Actinomycetota</taxon>
        <taxon>Actinomycetes</taxon>
        <taxon>Micrococcales</taxon>
        <taxon>Intrasporangiaceae</taxon>
        <taxon>Pedococcus</taxon>
    </lineage>
</organism>
<dbReference type="InterPro" id="IPR019933">
    <property type="entry name" value="DivIVA_domain"/>
</dbReference>
<evidence type="ECO:0000313" key="10">
    <source>
        <dbReference type="Proteomes" id="UP000199077"/>
    </source>
</evidence>